<reference evidence="1 2" key="1">
    <citation type="submission" date="2020-08" db="EMBL/GenBank/DDBJ databases">
        <title>Genomic Encyclopedia of Type Strains, Phase IV (KMG-IV): sequencing the most valuable type-strain genomes for metagenomic binning, comparative biology and taxonomic classification.</title>
        <authorList>
            <person name="Goeker M."/>
        </authorList>
    </citation>
    <scope>NUCLEOTIDE SEQUENCE [LARGE SCALE GENOMIC DNA]</scope>
    <source>
        <strain evidence="1 2">DSM 105481</strain>
    </source>
</reference>
<evidence type="ECO:0000313" key="1">
    <source>
        <dbReference type="EMBL" id="MBA9027097.1"/>
    </source>
</evidence>
<comment type="caution">
    <text evidence="1">The sequence shown here is derived from an EMBL/GenBank/DDBJ whole genome shotgun (WGS) entry which is preliminary data.</text>
</comment>
<name>A0ABR6CPY0_9BACI</name>
<dbReference type="Proteomes" id="UP000626697">
    <property type="component" value="Unassembled WGS sequence"/>
</dbReference>
<dbReference type="EMBL" id="JACJHX010000006">
    <property type="protein sequence ID" value="MBA9027097.1"/>
    <property type="molecule type" value="Genomic_DNA"/>
</dbReference>
<keyword evidence="2" id="KW-1185">Reference proteome</keyword>
<protein>
    <submittedName>
        <fullName evidence="1">Uncharacterized protein</fullName>
    </submittedName>
</protein>
<evidence type="ECO:0000313" key="2">
    <source>
        <dbReference type="Proteomes" id="UP000626697"/>
    </source>
</evidence>
<gene>
    <name evidence="1" type="ORF">HNP81_002387</name>
</gene>
<proteinExistence type="predicted"/>
<organism evidence="1 2">
    <name type="scientific">Peribacillus huizhouensis</name>
    <dbReference type="NCBI Taxonomy" id="1501239"/>
    <lineage>
        <taxon>Bacteria</taxon>
        <taxon>Bacillati</taxon>
        <taxon>Bacillota</taxon>
        <taxon>Bacilli</taxon>
        <taxon>Bacillales</taxon>
        <taxon>Bacillaceae</taxon>
        <taxon>Peribacillus</taxon>
    </lineage>
</organism>
<accession>A0ABR6CPY0</accession>
<sequence>MGKVKQIEAEKEIYKYNLLGFFSNLLNTN</sequence>